<dbReference type="AlphaFoldDB" id="A0A915CQP1"/>
<dbReference type="PANTHER" id="PTHR37443:SF3">
    <property type="entry name" value="SECRETED PROTEIN"/>
    <property type="match status" value="1"/>
</dbReference>
<evidence type="ECO:0000313" key="2">
    <source>
        <dbReference type="WBParaSite" id="jg11578"/>
    </source>
</evidence>
<name>A0A915CQP1_9BILA</name>
<dbReference type="InterPro" id="IPR040271">
    <property type="entry name" value="T19C3.2-like"/>
</dbReference>
<sequence>MVTCLRLKVSQPGIYVHFPPNIFCFGNSFHCIDLGLVNGQLAAVYSNVSRTNDCSSWSSWGPCIWPDAKTKLPYWPS</sequence>
<keyword evidence="1" id="KW-1185">Reference proteome</keyword>
<protein>
    <submittedName>
        <fullName evidence="2">Uncharacterized protein</fullName>
    </submittedName>
</protein>
<dbReference type="Proteomes" id="UP000887574">
    <property type="component" value="Unplaced"/>
</dbReference>
<organism evidence="1 2">
    <name type="scientific">Ditylenchus dipsaci</name>
    <dbReference type="NCBI Taxonomy" id="166011"/>
    <lineage>
        <taxon>Eukaryota</taxon>
        <taxon>Metazoa</taxon>
        <taxon>Ecdysozoa</taxon>
        <taxon>Nematoda</taxon>
        <taxon>Chromadorea</taxon>
        <taxon>Rhabditida</taxon>
        <taxon>Tylenchina</taxon>
        <taxon>Tylenchomorpha</taxon>
        <taxon>Sphaerularioidea</taxon>
        <taxon>Anguinidae</taxon>
        <taxon>Anguininae</taxon>
        <taxon>Ditylenchus</taxon>
    </lineage>
</organism>
<proteinExistence type="predicted"/>
<accession>A0A915CQP1</accession>
<dbReference type="WBParaSite" id="jg11578">
    <property type="protein sequence ID" value="jg11578"/>
    <property type="gene ID" value="jg11578"/>
</dbReference>
<evidence type="ECO:0000313" key="1">
    <source>
        <dbReference type="Proteomes" id="UP000887574"/>
    </source>
</evidence>
<dbReference type="PANTHER" id="PTHR37443">
    <property type="entry name" value="PROTEIN CBG09852-RELATED"/>
    <property type="match status" value="1"/>
</dbReference>
<reference evidence="2" key="1">
    <citation type="submission" date="2022-11" db="UniProtKB">
        <authorList>
            <consortium name="WormBaseParasite"/>
        </authorList>
    </citation>
    <scope>IDENTIFICATION</scope>
</reference>